<dbReference type="EMBL" id="CP002547">
    <property type="protein sequence ID" value="ADY54943.1"/>
    <property type="molecule type" value="Genomic_DNA"/>
</dbReference>
<reference evidence="1 2" key="1">
    <citation type="journal article" date="2011" name="Stand. Genomic Sci.">
        <title>Complete genome sequence of Syntrophobotulus glycolicus type strain (FlGlyR).</title>
        <authorList>
            <person name="Han C."/>
            <person name="Mwirichia R."/>
            <person name="Chertkov O."/>
            <person name="Held B."/>
            <person name="Lapidus A."/>
            <person name="Nolan M."/>
            <person name="Lucas S."/>
            <person name="Hammon N."/>
            <person name="Deshpande S."/>
            <person name="Cheng J.F."/>
            <person name="Tapia R."/>
            <person name="Goodwin L."/>
            <person name="Pitluck S."/>
            <person name="Huntemann M."/>
            <person name="Liolios K."/>
            <person name="Ivanova N."/>
            <person name="Pagani I."/>
            <person name="Mavromatis K."/>
            <person name="Ovchinikova G."/>
            <person name="Pati A."/>
            <person name="Chen A."/>
            <person name="Palaniappan K."/>
            <person name="Land M."/>
            <person name="Hauser L."/>
            <person name="Brambilla E.M."/>
            <person name="Rohde M."/>
            <person name="Spring S."/>
            <person name="Sikorski J."/>
            <person name="Goker M."/>
            <person name="Woyke T."/>
            <person name="Bristow J."/>
            <person name="Eisen J.A."/>
            <person name="Markowitz V."/>
            <person name="Hugenholtz P."/>
            <person name="Kyrpides N.C."/>
            <person name="Klenk H.P."/>
            <person name="Detter J.C."/>
        </authorList>
    </citation>
    <scope>NUCLEOTIDE SEQUENCE [LARGE SCALE GENOMIC DNA]</scope>
    <source>
        <strain evidence="2">DSM 8271 / FlGlyR</strain>
    </source>
</reference>
<accession>F0SZD8</accession>
<gene>
    <name evidence="1" type="ordered locus">Sgly_0579</name>
</gene>
<dbReference type="STRING" id="645991.Sgly_0579"/>
<dbReference type="Proteomes" id="UP000007488">
    <property type="component" value="Chromosome"/>
</dbReference>
<dbReference type="AlphaFoldDB" id="F0SZD8"/>
<keyword evidence="2" id="KW-1185">Reference proteome</keyword>
<evidence type="ECO:0000313" key="2">
    <source>
        <dbReference type="Proteomes" id="UP000007488"/>
    </source>
</evidence>
<dbReference type="HOGENOM" id="CLU_117584_1_0_9"/>
<organism evidence="1 2">
    <name type="scientific">Syntrophobotulus glycolicus (strain DSM 8271 / FlGlyR)</name>
    <dbReference type="NCBI Taxonomy" id="645991"/>
    <lineage>
        <taxon>Bacteria</taxon>
        <taxon>Bacillati</taxon>
        <taxon>Bacillota</taxon>
        <taxon>Clostridia</taxon>
        <taxon>Eubacteriales</taxon>
        <taxon>Desulfitobacteriaceae</taxon>
        <taxon>Syntrophobotulus</taxon>
    </lineage>
</organism>
<reference evidence="2" key="2">
    <citation type="submission" date="2011-02" db="EMBL/GenBank/DDBJ databases">
        <title>The complete genome of Syntrophobotulus glycolicus DSM 8271.</title>
        <authorList>
            <person name="Lucas S."/>
            <person name="Copeland A."/>
            <person name="Lapidus A."/>
            <person name="Bruce D."/>
            <person name="Goodwin L."/>
            <person name="Pitluck S."/>
            <person name="Kyrpides N."/>
            <person name="Mavromatis K."/>
            <person name="Pagani I."/>
            <person name="Ivanova N."/>
            <person name="Mikhailova N."/>
            <person name="Chertkov O."/>
            <person name="Held B."/>
            <person name="Detter J.C."/>
            <person name="Tapia R."/>
            <person name="Han C."/>
            <person name="Land M."/>
            <person name="Hauser L."/>
            <person name="Markowitz V."/>
            <person name="Cheng J.-F."/>
            <person name="Hugenholtz P."/>
            <person name="Woyke T."/>
            <person name="Wu D."/>
            <person name="Spring S."/>
            <person name="Schroeder M."/>
            <person name="Brambilla E."/>
            <person name="Klenk H.-P."/>
            <person name="Eisen J.A."/>
        </authorList>
    </citation>
    <scope>NUCLEOTIDE SEQUENCE [LARGE SCALE GENOMIC DNA]</scope>
    <source>
        <strain evidence="2">DSM 8271 / FlGlyR</strain>
    </source>
</reference>
<dbReference type="RefSeq" id="WP_013623814.1">
    <property type="nucleotide sequence ID" value="NC_015172.1"/>
</dbReference>
<protein>
    <submittedName>
        <fullName evidence="1">Uncharacterized protein</fullName>
    </submittedName>
</protein>
<evidence type="ECO:0000313" key="1">
    <source>
        <dbReference type="EMBL" id="ADY54943.1"/>
    </source>
</evidence>
<dbReference type="eggNOG" id="ENOG5033178">
    <property type="taxonomic scope" value="Bacteria"/>
</dbReference>
<name>F0SZD8_SYNGF</name>
<dbReference type="Pfam" id="PF20074">
    <property type="entry name" value="DUF6470"/>
    <property type="match status" value="1"/>
</dbReference>
<dbReference type="OrthoDB" id="2112831at2"/>
<sequence>MIDLQVHQQFGRIGLQISPYEFNLKIKPADFEVKQYPAQIEVEQPAAVLDIDYTAFRESLGYRNIEAQAEYFRQDSQQTCAQGIMRRAQQGEELSDLSKKISIAQIAEQSTQPKERNLQLVRLEPVKISVTTKDLQWRVDAGGVDIEFTPPDIQAEFRQGDVKVYIEKEPYIRFEAVGSNLDIKR</sequence>
<dbReference type="InterPro" id="IPR045527">
    <property type="entry name" value="DUF6470"/>
</dbReference>
<dbReference type="KEGG" id="sgy:Sgly_0579"/>
<proteinExistence type="predicted"/>